<dbReference type="SUPFAM" id="SSF53850">
    <property type="entry name" value="Periplasmic binding protein-like II"/>
    <property type="match status" value="1"/>
</dbReference>
<dbReference type="InterPro" id="IPR036388">
    <property type="entry name" value="WH-like_DNA-bd_sf"/>
</dbReference>
<dbReference type="Pfam" id="PF03466">
    <property type="entry name" value="LysR_substrate"/>
    <property type="match status" value="1"/>
</dbReference>
<dbReference type="Gene3D" id="3.40.190.290">
    <property type="match status" value="1"/>
</dbReference>
<name>A0A1I1V267_9GAMM</name>
<evidence type="ECO:0000313" key="7">
    <source>
        <dbReference type="Proteomes" id="UP000198862"/>
    </source>
</evidence>
<dbReference type="AlphaFoldDB" id="A0A1I1V267"/>
<dbReference type="InterPro" id="IPR036390">
    <property type="entry name" value="WH_DNA-bd_sf"/>
</dbReference>
<dbReference type="PROSITE" id="PS50931">
    <property type="entry name" value="HTH_LYSR"/>
    <property type="match status" value="1"/>
</dbReference>
<dbReference type="CDD" id="cd08422">
    <property type="entry name" value="PBP2_CrgA_like"/>
    <property type="match status" value="1"/>
</dbReference>
<dbReference type="FunFam" id="1.10.10.10:FF:000001">
    <property type="entry name" value="LysR family transcriptional regulator"/>
    <property type="match status" value="1"/>
</dbReference>
<dbReference type="Pfam" id="PF00126">
    <property type="entry name" value="HTH_1"/>
    <property type="match status" value="1"/>
</dbReference>
<evidence type="ECO:0000256" key="3">
    <source>
        <dbReference type="ARBA" id="ARBA00023125"/>
    </source>
</evidence>
<dbReference type="PANTHER" id="PTHR30537:SF5">
    <property type="entry name" value="HTH-TYPE TRANSCRIPTIONAL ACTIVATOR TTDR-RELATED"/>
    <property type="match status" value="1"/>
</dbReference>
<evidence type="ECO:0000256" key="1">
    <source>
        <dbReference type="ARBA" id="ARBA00009437"/>
    </source>
</evidence>
<dbReference type="GO" id="GO:0043565">
    <property type="term" value="F:sequence-specific DNA binding"/>
    <property type="evidence" value="ECO:0007669"/>
    <property type="project" value="TreeGrafter"/>
</dbReference>
<dbReference type="PANTHER" id="PTHR30537">
    <property type="entry name" value="HTH-TYPE TRANSCRIPTIONAL REGULATOR"/>
    <property type="match status" value="1"/>
</dbReference>
<proteinExistence type="inferred from homology"/>
<dbReference type="Gene3D" id="1.10.10.10">
    <property type="entry name" value="Winged helix-like DNA-binding domain superfamily/Winged helix DNA-binding domain"/>
    <property type="match status" value="1"/>
</dbReference>
<keyword evidence="3" id="KW-0238">DNA-binding</keyword>
<dbReference type="Proteomes" id="UP000198862">
    <property type="component" value="Unassembled WGS sequence"/>
</dbReference>
<evidence type="ECO:0000259" key="5">
    <source>
        <dbReference type="PROSITE" id="PS50931"/>
    </source>
</evidence>
<dbReference type="GO" id="GO:0003700">
    <property type="term" value="F:DNA-binding transcription factor activity"/>
    <property type="evidence" value="ECO:0007669"/>
    <property type="project" value="InterPro"/>
</dbReference>
<protein>
    <submittedName>
        <fullName evidence="6">Transcriptional regulator, LysR family</fullName>
    </submittedName>
</protein>
<reference evidence="6 7" key="1">
    <citation type="submission" date="2016-10" db="EMBL/GenBank/DDBJ databases">
        <authorList>
            <person name="de Groot N.N."/>
        </authorList>
    </citation>
    <scope>NUCLEOTIDE SEQUENCE [LARGE SCALE GENOMIC DNA]</scope>
    <source>
        <strain evidence="6 7">DSM 6059</strain>
    </source>
</reference>
<organism evidence="6 7">
    <name type="scientific">Pseudoalteromonas denitrificans DSM 6059</name>
    <dbReference type="NCBI Taxonomy" id="1123010"/>
    <lineage>
        <taxon>Bacteria</taxon>
        <taxon>Pseudomonadati</taxon>
        <taxon>Pseudomonadota</taxon>
        <taxon>Gammaproteobacteria</taxon>
        <taxon>Alteromonadales</taxon>
        <taxon>Pseudoalteromonadaceae</taxon>
        <taxon>Pseudoalteromonas</taxon>
    </lineage>
</organism>
<keyword evidence="7" id="KW-1185">Reference proteome</keyword>
<dbReference type="STRING" id="1123010.SAMN02745724_05408"/>
<dbReference type="InterPro" id="IPR005119">
    <property type="entry name" value="LysR_subst-bd"/>
</dbReference>
<dbReference type="InterPro" id="IPR058163">
    <property type="entry name" value="LysR-type_TF_proteobact-type"/>
</dbReference>
<evidence type="ECO:0000256" key="4">
    <source>
        <dbReference type="ARBA" id="ARBA00023163"/>
    </source>
</evidence>
<dbReference type="SUPFAM" id="SSF46785">
    <property type="entry name" value="Winged helix' DNA-binding domain"/>
    <property type="match status" value="1"/>
</dbReference>
<dbReference type="GO" id="GO:0006351">
    <property type="term" value="P:DNA-templated transcription"/>
    <property type="evidence" value="ECO:0007669"/>
    <property type="project" value="TreeGrafter"/>
</dbReference>
<keyword evidence="4" id="KW-0804">Transcription</keyword>
<evidence type="ECO:0000313" key="6">
    <source>
        <dbReference type="EMBL" id="SFD77162.1"/>
    </source>
</evidence>
<keyword evidence="2" id="KW-0805">Transcription regulation</keyword>
<gene>
    <name evidence="6" type="ORF">SAMN02745724_05408</name>
</gene>
<feature type="domain" description="HTH lysR-type" evidence="5">
    <location>
        <begin position="1"/>
        <end position="53"/>
    </location>
</feature>
<dbReference type="InterPro" id="IPR000847">
    <property type="entry name" value="LysR_HTH_N"/>
</dbReference>
<comment type="similarity">
    <text evidence="1">Belongs to the LysR transcriptional regulatory family.</text>
</comment>
<sequence length="286" mass="32714">MRTFLVVVEKLSFSGASNQLNLAVSAVSRQVAELEEHFKCQLLYRTTRSMKVTSDGVYFVEQFRALLSQLDNLEFHADNRLQIIRGELTITSPNNSSELGISTLISEFLKLYPEVRISWQQLNRYTNLVDEGIDLAFRVGELPDSSLVARKFKELEVLFVASPEYLKVHGIPSHPKDLVQHACIIELSTKQPWRWRYQENQQTLYINVKGKIEVNQGELCAKLAADGHGIIQIPKFMIQTYLNNKELIPILESYQVNPLNMSLVYSPSRLINPALKGFIDFALNQR</sequence>
<dbReference type="EMBL" id="FOLO01000106">
    <property type="protein sequence ID" value="SFD77162.1"/>
    <property type="molecule type" value="Genomic_DNA"/>
</dbReference>
<dbReference type="RefSeq" id="WP_245763941.1">
    <property type="nucleotide sequence ID" value="NZ_FOLO01000106.1"/>
</dbReference>
<evidence type="ECO:0000256" key="2">
    <source>
        <dbReference type="ARBA" id="ARBA00023015"/>
    </source>
</evidence>
<accession>A0A1I1V267</accession>